<comment type="similarity">
    <text evidence="1 2">Belongs to the nucleosome assembly protein (NAP) family.</text>
</comment>
<evidence type="ECO:0000256" key="1">
    <source>
        <dbReference type="ARBA" id="ARBA00009947"/>
    </source>
</evidence>
<gene>
    <name evidence="4" type="ORF">G4228_019675</name>
</gene>
<dbReference type="EMBL" id="WMHW01000052">
    <property type="protein sequence ID" value="KAF4008076.1"/>
    <property type="molecule type" value="Genomic_DNA"/>
</dbReference>
<feature type="region of interest" description="Disordered" evidence="3">
    <location>
        <begin position="119"/>
        <end position="143"/>
    </location>
</feature>
<dbReference type="Gene3D" id="3.30.1120.90">
    <property type="entry name" value="Nucleosome assembly protein"/>
    <property type="match status" value="1"/>
</dbReference>
<feature type="compositionally biased region" description="Basic and acidic residues" evidence="3">
    <location>
        <begin position="15"/>
        <end position="28"/>
    </location>
</feature>
<evidence type="ECO:0000313" key="5">
    <source>
        <dbReference type="Proteomes" id="UP000631465"/>
    </source>
</evidence>
<dbReference type="Proteomes" id="UP000631465">
    <property type="component" value="Unassembled WGS sequence"/>
</dbReference>
<feature type="compositionally biased region" description="Basic and acidic residues" evidence="3">
    <location>
        <begin position="130"/>
        <end position="140"/>
    </location>
</feature>
<reference evidence="4 5" key="1">
    <citation type="submission" date="2019-10" db="EMBL/GenBank/DDBJ databases">
        <title>Chromosome-level genome assembly of Tarim red deer.</title>
        <authorList>
            <person name="Ba H."/>
        </authorList>
    </citation>
    <scope>NUCLEOTIDE SEQUENCE [LARGE SCALE GENOMIC DNA]</scope>
    <source>
        <strain evidence="4">CEY-2017</strain>
        <tissue evidence="4">Blood</tissue>
    </source>
</reference>
<dbReference type="GO" id="GO:0006334">
    <property type="term" value="P:nucleosome assembly"/>
    <property type="evidence" value="ECO:0007669"/>
    <property type="project" value="InterPro"/>
</dbReference>
<keyword evidence="5" id="KW-1185">Reference proteome</keyword>
<dbReference type="Pfam" id="PF00956">
    <property type="entry name" value="NAP"/>
    <property type="match status" value="1"/>
</dbReference>
<protein>
    <recommendedName>
        <fullName evidence="6">Testis-specific Y-encoded protein 1-like</fullName>
    </recommendedName>
</protein>
<organism evidence="4 5">
    <name type="scientific">Cervus hanglu yarkandensis</name>
    <name type="common">Yarkand deer</name>
    <dbReference type="NCBI Taxonomy" id="84702"/>
    <lineage>
        <taxon>Eukaryota</taxon>
        <taxon>Metazoa</taxon>
        <taxon>Chordata</taxon>
        <taxon>Craniata</taxon>
        <taxon>Vertebrata</taxon>
        <taxon>Euteleostomi</taxon>
        <taxon>Mammalia</taxon>
        <taxon>Eutheria</taxon>
        <taxon>Laurasiatheria</taxon>
        <taxon>Artiodactyla</taxon>
        <taxon>Ruminantia</taxon>
        <taxon>Pecora</taxon>
        <taxon>Cervidae</taxon>
        <taxon>Cervinae</taxon>
        <taxon>Cervus</taxon>
    </lineage>
</organism>
<dbReference type="SUPFAM" id="SSF143113">
    <property type="entry name" value="NAP-like"/>
    <property type="match status" value="1"/>
</dbReference>
<evidence type="ECO:0000313" key="4">
    <source>
        <dbReference type="EMBL" id="KAF4008076.1"/>
    </source>
</evidence>
<sequence>MSGPFASAPARGHSHVPEERERRPEEGRSVPGLWTFLAGSPGAQGAVARGPDVQMLCTAGTLQPPVGTQGKEVTLSVVEAGGGGEGRGWALVDGDEAGIGRECQLLAEDVMEEVEVVADEERDQGSSQELEEKTVEELGLERPGGPSEWLGLDALEALTVPKVELSSPREQNIQAFVRFMCMNHLRRKRHLAQRTAIIQGILGFWAKAIMNRPQVSVTISTQDEDFLSYMMDFKVRSHPQSHCKVIFFFWDNPYFWNTVIVKEYYFEITGYRARHCTPVHWFWEFGRGAPSRRPDPGSLNFLNWLSGHNCPESNRTAEVGLVRVHAQLAIDVGALAFSWEG</sequence>
<evidence type="ECO:0000256" key="2">
    <source>
        <dbReference type="RuleBase" id="RU003876"/>
    </source>
</evidence>
<comment type="caution">
    <text evidence="4">The sequence shown here is derived from an EMBL/GenBank/DDBJ whole genome shotgun (WGS) entry which is preliminary data.</text>
</comment>
<dbReference type="AlphaFoldDB" id="A0A833WB51"/>
<dbReference type="InterPro" id="IPR037231">
    <property type="entry name" value="NAP-like_sf"/>
</dbReference>
<accession>A0A833WB51</accession>
<dbReference type="GO" id="GO:0005634">
    <property type="term" value="C:nucleus"/>
    <property type="evidence" value="ECO:0007669"/>
    <property type="project" value="InterPro"/>
</dbReference>
<dbReference type="PANTHER" id="PTHR11875">
    <property type="entry name" value="TESTIS-SPECIFIC Y-ENCODED PROTEIN"/>
    <property type="match status" value="1"/>
</dbReference>
<name>A0A833WB51_9CERV</name>
<proteinExistence type="inferred from homology"/>
<evidence type="ECO:0008006" key="6">
    <source>
        <dbReference type="Google" id="ProtNLM"/>
    </source>
</evidence>
<dbReference type="InterPro" id="IPR002164">
    <property type="entry name" value="NAP_family"/>
</dbReference>
<evidence type="ECO:0000256" key="3">
    <source>
        <dbReference type="SAM" id="MobiDB-lite"/>
    </source>
</evidence>
<feature type="region of interest" description="Disordered" evidence="3">
    <location>
        <begin position="1"/>
        <end position="32"/>
    </location>
</feature>